<name>I4DN53_PAPPL</name>
<protein>
    <submittedName>
        <fullName evidence="2">Uncharacterized protein</fullName>
    </submittedName>
</protein>
<dbReference type="AlphaFoldDB" id="I4DN53"/>
<keyword evidence="1" id="KW-0812">Transmembrane</keyword>
<keyword evidence="1" id="KW-1133">Transmembrane helix</keyword>
<reference evidence="2" key="1">
    <citation type="journal article" date="2012" name="BMC Biol.">
        <title>Comprehensive microarray-based analysis for stage-specific larval camouflage pattern-associated genes in the swallowtail butterfly, Papilio xuthus.</title>
        <authorList>
            <person name="Futahashi R."/>
            <person name="Shirataki H."/>
            <person name="Narita T."/>
            <person name="Mita K."/>
            <person name="Fujiwara H."/>
        </authorList>
    </citation>
    <scope>NUCLEOTIDE SEQUENCE</scope>
    <source>
        <tissue evidence="2">Epidermis</tissue>
    </source>
</reference>
<evidence type="ECO:0000313" key="2">
    <source>
        <dbReference type="EMBL" id="BAM19343.1"/>
    </source>
</evidence>
<organism evidence="2">
    <name type="scientific">Papilio polytes</name>
    <name type="common">Common mormon</name>
    <name type="synonym">Swallowtail butterfly</name>
    <dbReference type="NCBI Taxonomy" id="76194"/>
    <lineage>
        <taxon>Eukaryota</taxon>
        <taxon>Metazoa</taxon>
        <taxon>Ecdysozoa</taxon>
        <taxon>Arthropoda</taxon>
        <taxon>Hexapoda</taxon>
        <taxon>Insecta</taxon>
        <taxon>Pterygota</taxon>
        <taxon>Neoptera</taxon>
        <taxon>Endopterygota</taxon>
        <taxon>Lepidoptera</taxon>
        <taxon>Glossata</taxon>
        <taxon>Ditrysia</taxon>
        <taxon>Papilionoidea</taxon>
        <taxon>Papilionidae</taxon>
        <taxon>Papilioninae</taxon>
        <taxon>Papilio</taxon>
    </lineage>
</organism>
<proteinExistence type="evidence at transcript level"/>
<sequence length="54" mass="6056">MTIFLVNQTISNFYLCNECGRATLITRQAGFVTKCFLSFSIPILLLTNIINAKV</sequence>
<evidence type="ECO:0000256" key="1">
    <source>
        <dbReference type="SAM" id="Phobius"/>
    </source>
</evidence>
<accession>I4DN53</accession>
<dbReference type="EMBL" id="AK402721">
    <property type="protein sequence ID" value="BAM19343.1"/>
    <property type="molecule type" value="mRNA"/>
</dbReference>
<feature type="transmembrane region" description="Helical" evidence="1">
    <location>
        <begin position="31"/>
        <end position="50"/>
    </location>
</feature>
<keyword evidence="1" id="KW-0472">Membrane</keyword>